<dbReference type="Gene3D" id="1.10.510.10">
    <property type="entry name" value="Transferase(Phosphotransferase) domain 1"/>
    <property type="match status" value="1"/>
</dbReference>
<reference evidence="1 2" key="1">
    <citation type="submission" date="2016-07" db="EMBL/GenBank/DDBJ databases">
        <title>Pervasive Adenine N6-methylation of Active Genes in Fungi.</title>
        <authorList>
            <consortium name="DOE Joint Genome Institute"/>
            <person name="Mondo S.J."/>
            <person name="Dannebaum R.O."/>
            <person name="Kuo R.C."/>
            <person name="Labutti K."/>
            <person name="Haridas S."/>
            <person name="Kuo A."/>
            <person name="Salamov A."/>
            <person name="Ahrendt S.R."/>
            <person name="Lipzen A."/>
            <person name="Sullivan W."/>
            <person name="Andreopoulos W.B."/>
            <person name="Clum A."/>
            <person name="Lindquist E."/>
            <person name="Daum C."/>
            <person name="Ramamoorthy G.K."/>
            <person name="Gryganskyi A."/>
            <person name="Culley D."/>
            <person name="Magnuson J.K."/>
            <person name="James T.Y."/>
            <person name="O'Malley M.A."/>
            <person name="Stajich J.E."/>
            <person name="Spatafora J.W."/>
            <person name="Visel A."/>
            <person name="Grigoriev I.V."/>
        </authorList>
    </citation>
    <scope>NUCLEOTIDE SEQUENCE [LARGE SCALE GENOMIC DNA]</scope>
    <source>
        <strain evidence="1 2">JEL800</strain>
    </source>
</reference>
<dbReference type="Proteomes" id="UP000193642">
    <property type="component" value="Unassembled WGS sequence"/>
</dbReference>
<dbReference type="PANTHER" id="PTHR37171:SF1">
    <property type="entry name" value="SERINE_THREONINE-PROTEIN KINASE YRZF-RELATED"/>
    <property type="match status" value="1"/>
</dbReference>
<dbReference type="Pfam" id="PF06293">
    <property type="entry name" value="Kdo"/>
    <property type="match status" value="1"/>
</dbReference>
<dbReference type="OrthoDB" id="10020333at2759"/>
<dbReference type="SUPFAM" id="SSF56112">
    <property type="entry name" value="Protein kinase-like (PK-like)"/>
    <property type="match status" value="1"/>
</dbReference>
<evidence type="ECO:0000313" key="1">
    <source>
        <dbReference type="EMBL" id="ORY45693.1"/>
    </source>
</evidence>
<comment type="caution">
    <text evidence="1">The sequence shown here is derived from an EMBL/GenBank/DDBJ whole genome shotgun (WGS) entry which is preliminary data.</text>
</comment>
<keyword evidence="2" id="KW-1185">Reference proteome</keyword>
<accession>A0A1Y2CF56</accession>
<sequence>MLARGATGSAVLGKSNQKPIVFKTADLLVHGNLGDRLDKEVRIYLGLKASDMALAPEYQIESVVTFHTVRYKMLENGAKNALSAFHAAGFIHGDVRLQNFCVIDEELGGVQVRIIDFERAELIEGRHHVVTKEKEELEKLFNEFVFVAFA</sequence>
<proteinExistence type="predicted"/>
<protein>
    <submittedName>
        <fullName evidence="1">Uncharacterized protein</fullName>
    </submittedName>
</protein>
<dbReference type="AlphaFoldDB" id="A0A1Y2CF56"/>
<dbReference type="InterPro" id="IPR011009">
    <property type="entry name" value="Kinase-like_dom_sf"/>
</dbReference>
<dbReference type="PANTHER" id="PTHR37171">
    <property type="entry name" value="SERINE/THREONINE-PROTEIN KINASE YRZF-RELATED"/>
    <property type="match status" value="1"/>
</dbReference>
<organism evidence="1 2">
    <name type="scientific">Rhizoclosmatium globosum</name>
    <dbReference type="NCBI Taxonomy" id="329046"/>
    <lineage>
        <taxon>Eukaryota</taxon>
        <taxon>Fungi</taxon>
        <taxon>Fungi incertae sedis</taxon>
        <taxon>Chytridiomycota</taxon>
        <taxon>Chytridiomycota incertae sedis</taxon>
        <taxon>Chytridiomycetes</taxon>
        <taxon>Chytridiales</taxon>
        <taxon>Chytriomycetaceae</taxon>
        <taxon>Rhizoclosmatium</taxon>
    </lineage>
</organism>
<dbReference type="InterPro" id="IPR052396">
    <property type="entry name" value="Meiotic_Drive_Suppr_Kinase"/>
</dbReference>
<dbReference type="EMBL" id="MCGO01000019">
    <property type="protein sequence ID" value="ORY45693.1"/>
    <property type="molecule type" value="Genomic_DNA"/>
</dbReference>
<evidence type="ECO:0000313" key="2">
    <source>
        <dbReference type="Proteomes" id="UP000193642"/>
    </source>
</evidence>
<gene>
    <name evidence="1" type="ORF">BCR33DRAFT_784435</name>
</gene>
<name>A0A1Y2CF56_9FUNG</name>